<comment type="caution">
    <text evidence="1">The sequence shown here is derived from an EMBL/GenBank/DDBJ whole genome shotgun (WGS) entry which is preliminary data.</text>
</comment>
<evidence type="ECO:0000313" key="2">
    <source>
        <dbReference type="Proteomes" id="UP000276133"/>
    </source>
</evidence>
<accession>A0A3M7P895</accession>
<sequence length="140" mass="16834">MEDMISKQQYSKLILFTKLKNKFSDDFLFCLGLFAKPFYNCFHPNDFRSRGITPIAKLVFESHQILSSSLNLFLQKKYQFKIVLIKIYIKDKIYENLQIALCIKKKEQEPFWSFLNLLENLLNTSMQIMIERQKNIYRET</sequence>
<name>A0A3M7P895_BRAPC</name>
<evidence type="ECO:0000313" key="1">
    <source>
        <dbReference type="EMBL" id="RMZ95306.1"/>
    </source>
</evidence>
<organism evidence="1 2">
    <name type="scientific">Brachionus plicatilis</name>
    <name type="common">Marine rotifer</name>
    <name type="synonym">Brachionus muelleri</name>
    <dbReference type="NCBI Taxonomy" id="10195"/>
    <lineage>
        <taxon>Eukaryota</taxon>
        <taxon>Metazoa</taxon>
        <taxon>Spiralia</taxon>
        <taxon>Gnathifera</taxon>
        <taxon>Rotifera</taxon>
        <taxon>Eurotatoria</taxon>
        <taxon>Monogononta</taxon>
        <taxon>Pseudotrocha</taxon>
        <taxon>Ploima</taxon>
        <taxon>Brachionidae</taxon>
        <taxon>Brachionus</taxon>
    </lineage>
</organism>
<reference evidence="1 2" key="1">
    <citation type="journal article" date="2018" name="Sci. Rep.">
        <title>Genomic signatures of local adaptation to the degree of environmental predictability in rotifers.</title>
        <authorList>
            <person name="Franch-Gras L."/>
            <person name="Hahn C."/>
            <person name="Garcia-Roger E.M."/>
            <person name="Carmona M.J."/>
            <person name="Serra M."/>
            <person name="Gomez A."/>
        </authorList>
    </citation>
    <scope>NUCLEOTIDE SEQUENCE [LARGE SCALE GENOMIC DNA]</scope>
    <source>
        <strain evidence="1">HYR1</strain>
    </source>
</reference>
<keyword evidence="2" id="KW-1185">Reference proteome</keyword>
<proteinExistence type="predicted"/>
<dbReference type="Proteomes" id="UP000276133">
    <property type="component" value="Unassembled WGS sequence"/>
</dbReference>
<dbReference type="AlphaFoldDB" id="A0A3M7P895"/>
<protein>
    <submittedName>
        <fullName evidence="1">Uncharacterized protein</fullName>
    </submittedName>
</protein>
<gene>
    <name evidence="1" type="ORF">BpHYR1_021786</name>
</gene>
<dbReference type="EMBL" id="REGN01012467">
    <property type="protein sequence ID" value="RMZ95306.1"/>
    <property type="molecule type" value="Genomic_DNA"/>
</dbReference>